<evidence type="ECO:0000313" key="2">
    <source>
        <dbReference type="Proteomes" id="UP000184300"/>
    </source>
</evidence>
<dbReference type="AlphaFoldDB" id="A0A1L9VWP7"/>
<sequence>MLEGLIKKAEAASDFVWTVAKYICEELSLLWPQKLKKDSYDDDTAKKKTVQETECD</sequence>
<gene>
    <name evidence="1" type="ORF">ASPGLDRAFT_41882</name>
</gene>
<proteinExistence type="predicted"/>
<dbReference type="VEuPathDB" id="FungiDB:ASPGLDRAFT_41882"/>
<name>A0A1L9VWP7_ASPGL</name>
<evidence type="ECO:0000313" key="1">
    <source>
        <dbReference type="EMBL" id="OJJ88325.1"/>
    </source>
</evidence>
<dbReference type="GeneID" id="34461765"/>
<accession>A0A1L9VWP7</accession>
<dbReference type="EMBL" id="KV878889">
    <property type="protein sequence ID" value="OJJ88325.1"/>
    <property type="molecule type" value="Genomic_DNA"/>
</dbReference>
<keyword evidence="2" id="KW-1185">Reference proteome</keyword>
<protein>
    <submittedName>
        <fullName evidence="1">Uncharacterized protein</fullName>
    </submittedName>
</protein>
<dbReference type="RefSeq" id="XP_022405001.1">
    <property type="nucleotide sequence ID" value="XM_022545504.1"/>
</dbReference>
<organism evidence="1 2">
    <name type="scientific">Aspergillus glaucus CBS 516.65</name>
    <dbReference type="NCBI Taxonomy" id="1160497"/>
    <lineage>
        <taxon>Eukaryota</taxon>
        <taxon>Fungi</taxon>
        <taxon>Dikarya</taxon>
        <taxon>Ascomycota</taxon>
        <taxon>Pezizomycotina</taxon>
        <taxon>Eurotiomycetes</taxon>
        <taxon>Eurotiomycetidae</taxon>
        <taxon>Eurotiales</taxon>
        <taxon>Aspergillaceae</taxon>
        <taxon>Aspergillus</taxon>
        <taxon>Aspergillus subgen. Aspergillus</taxon>
    </lineage>
</organism>
<dbReference type="Proteomes" id="UP000184300">
    <property type="component" value="Unassembled WGS sequence"/>
</dbReference>
<reference evidence="2" key="1">
    <citation type="journal article" date="2017" name="Genome Biol.">
        <title>Comparative genomics reveals high biological diversity and specific adaptations in the industrially and medically important fungal genus Aspergillus.</title>
        <authorList>
            <person name="de Vries R.P."/>
            <person name="Riley R."/>
            <person name="Wiebenga A."/>
            <person name="Aguilar-Osorio G."/>
            <person name="Amillis S."/>
            <person name="Uchima C.A."/>
            <person name="Anderluh G."/>
            <person name="Asadollahi M."/>
            <person name="Askin M."/>
            <person name="Barry K."/>
            <person name="Battaglia E."/>
            <person name="Bayram O."/>
            <person name="Benocci T."/>
            <person name="Braus-Stromeyer S.A."/>
            <person name="Caldana C."/>
            <person name="Canovas D."/>
            <person name="Cerqueira G.C."/>
            <person name="Chen F."/>
            <person name="Chen W."/>
            <person name="Choi C."/>
            <person name="Clum A."/>
            <person name="Dos Santos R.A."/>
            <person name="Damasio A.R."/>
            <person name="Diallinas G."/>
            <person name="Emri T."/>
            <person name="Fekete E."/>
            <person name="Flipphi M."/>
            <person name="Freyberg S."/>
            <person name="Gallo A."/>
            <person name="Gournas C."/>
            <person name="Habgood R."/>
            <person name="Hainaut M."/>
            <person name="Harispe M.L."/>
            <person name="Henrissat B."/>
            <person name="Hilden K.S."/>
            <person name="Hope R."/>
            <person name="Hossain A."/>
            <person name="Karabika E."/>
            <person name="Karaffa L."/>
            <person name="Karanyi Z."/>
            <person name="Krasevec N."/>
            <person name="Kuo A."/>
            <person name="Kusch H."/>
            <person name="LaButti K."/>
            <person name="Lagendijk E.L."/>
            <person name="Lapidus A."/>
            <person name="Levasseur A."/>
            <person name="Lindquist E."/>
            <person name="Lipzen A."/>
            <person name="Logrieco A.F."/>
            <person name="MacCabe A."/>
            <person name="Maekelae M.R."/>
            <person name="Malavazi I."/>
            <person name="Melin P."/>
            <person name="Meyer V."/>
            <person name="Mielnichuk N."/>
            <person name="Miskei M."/>
            <person name="Molnar A.P."/>
            <person name="Mule G."/>
            <person name="Ngan C.Y."/>
            <person name="Orejas M."/>
            <person name="Orosz E."/>
            <person name="Ouedraogo J.P."/>
            <person name="Overkamp K.M."/>
            <person name="Park H.-S."/>
            <person name="Perrone G."/>
            <person name="Piumi F."/>
            <person name="Punt P.J."/>
            <person name="Ram A.F."/>
            <person name="Ramon A."/>
            <person name="Rauscher S."/>
            <person name="Record E."/>
            <person name="Riano-Pachon D.M."/>
            <person name="Robert V."/>
            <person name="Roehrig J."/>
            <person name="Ruller R."/>
            <person name="Salamov A."/>
            <person name="Salih N.S."/>
            <person name="Samson R.A."/>
            <person name="Sandor E."/>
            <person name="Sanguinetti M."/>
            <person name="Schuetze T."/>
            <person name="Sepcic K."/>
            <person name="Shelest E."/>
            <person name="Sherlock G."/>
            <person name="Sophianopoulou V."/>
            <person name="Squina F.M."/>
            <person name="Sun H."/>
            <person name="Susca A."/>
            <person name="Todd R.B."/>
            <person name="Tsang A."/>
            <person name="Unkles S.E."/>
            <person name="van de Wiele N."/>
            <person name="van Rossen-Uffink D."/>
            <person name="Oliveira J.V."/>
            <person name="Vesth T.C."/>
            <person name="Visser J."/>
            <person name="Yu J.-H."/>
            <person name="Zhou M."/>
            <person name="Andersen M.R."/>
            <person name="Archer D.B."/>
            <person name="Baker S.E."/>
            <person name="Benoit I."/>
            <person name="Brakhage A.A."/>
            <person name="Braus G.H."/>
            <person name="Fischer R."/>
            <person name="Frisvad J.C."/>
            <person name="Goldman G.H."/>
            <person name="Houbraken J."/>
            <person name="Oakley B."/>
            <person name="Pocsi I."/>
            <person name="Scazzocchio C."/>
            <person name="Seiboth B."/>
            <person name="vanKuyk P.A."/>
            <person name="Wortman J."/>
            <person name="Dyer P.S."/>
            <person name="Grigoriev I.V."/>
        </authorList>
    </citation>
    <scope>NUCLEOTIDE SEQUENCE [LARGE SCALE GENOMIC DNA]</scope>
    <source>
        <strain evidence="2">CBS 516.65</strain>
    </source>
</reference>